<feature type="region of interest" description="Disordered" evidence="1">
    <location>
        <begin position="214"/>
        <end position="300"/>
    </location>
</feature>
<evidence type="ECO:0000313" key="3">
    <source>
        <dbReference type="EMBL" id="JAS29613.1"/>
    </source>
</evidence>
<reference evidence="3" key="1">
    <citation type="submission" date="2015-12" db="EMBL/GenBank/DDBJ databases">
        <title>De novo transcriptome assembly of four potential Pierce s Disease insect vectors from Arizona vineyards.</title>
        <authorList>
            <person name="Tassone E.E."/>
        </authorList>
    </citation>
    <scope>NUCLEOTIDE SEQUENCE</scope>
</reference>
<feature type="non-terminal residue" evidence="3">
    <location>
        <position position="300"/>
    </location>
</feature>
<dbReference type="AlphaFoldDB" id="A0A1B6DVB9"/>
<gene>
    <name evidence="3" type="ORF">g.22571</name>
</gene>
<keyword evidence="2" id="KW-0732">Signal</keyword>
<sequence length="300" mass="33979">MKFQVAFGFLILALFVQVYGRSVSSGSNSDSKSEKVKDTISTVVKRGISKVSTSSDTQQSSSILVKRYIGESDETYCKRALSQNSGESEQDYYKRIFTKYSSESNTEYIGRIEVIQKILTSLKVFRDSRFSEYLETYYSLKYAKRSLESEEEHIRRLLTKEVSESYEVYKVRIEILKKLFSTLSCWKTFEFDESSSSGYRVVTSTSSTYSTVVEKTTKTEYSSEESDSVEDKKEEATTQKRSVVEKTTKTKHSSDESDSSEEKSSKTTVTTKETKSAVGKRSVDDKSGKVSVTTKETKSG</sequence>
<feature type="signal peptide" evidence="2">
    <location>
        <begin position="1"/>
        <end position="20"/>
    </location>
</feature>
<protein>
    <submittedName>
        <fullName evidence="3">Uncharacterized protein</fullName>
    </submittedName>
</protein>
<dbReference type="EMBL" id="GEDC01007685">
    <property type="protein sequence ID" value="JAS29613.1"/>
    <property type="molecule type" value="Transcribed_RNA"/>
</dbReference>
<feature type="chain" id="PRO_5008581532" evidence="2">
    <location>
        <begin position="21"/>
        <end position="300"/>
    </location>
</feature>
<organism evidence="3">
    <name type="scientific">Clastoptera arizonana</name>
    <name type="common">Arizona spittle bug</name>
    <dbReference type="NCBI Taxonomy" id="38151"/>
    <lineage>
        <taxon>Eukaryota</taxon>
        <taxon>Metazoa</taxon>
        <taxon>Ecdysozoa</taxon>
        <taxon>Arthropoda</taxon>
        <taxon>Hexapoda</taxon>
        <taxon>Insecta</taxon>
        <taxon>Pterygota</taxon>
        <taxon>Neoptera</taxon>
        <taxon>Paraneoptera</taxon>
        <taxon>Hemiptera</taxon>
        <taxon>Auchenorrhyncha</taxon>
        <taxon>Cercopoidea</taxon>
        <taxon>Clastopteridae</taxon>
        <taxon>Clastoptera</taxon>
    </lineage>
</organism>
<proteinExistence type="predicted"/>
<accession>A0A1B6DVB9</accession>
<name>A0A1B6DVB9_9HEMI</name>
<evidence type="ECO:0000256" key="1">
    <source>
        <dbReference type="SAM" id="MobiDB-lite"/>
    </source>
</evidence>
<feature type="compositionally biased region" description="Basic and acidic residues" evidence="1">
    <location>
        <begin position="229"/>
        <end position="265"/>
    </location>
</feature>
<evidence type="ECO:0000256" key="2">
    <source>
        <dbReference type="SAM" id="SignalP"/>
    </source>
</evidence>